<gene>
    <name evidence="1" type="ORF">g.52988</name>
</gene>
<protein>
    <submittedName>
        <fullName evidence="1">Uncharacterized protein</fullName>
    </submittedName>
</protein>
<accession>A0A1B6MFC2</accession>
<feature type="non-terminal residue" evidence="1">
    <location>
        <position position="1"/>
    </location>
</feature>
<reference evidence="1" key="1">
    <citation type="submission" date="2015-11" db="EMBL/GenBank/DDBJ databases">
        <title>De novo transcriptome assembly of four potential Pierce s Disease insect vectors from Arizona vineyards.</title>
        <authorList>
            <person name="Tassone E.E."/>
        </authorList>
    </citation>
    <scope>NUCLEOTIDE SEQUENCE</scope>
</reference>
<dbReference type="AlphaFoldDB" id="A0A1B6MFC2"/>
<name>A0A1B6MFC2_9HEMI</name>
<evidence type="ECO:0000313" key="1">
    <source>
        <dbReference type="EMBL" id="JAT34616.1"/>
    </source>
</evidence>
<dbReference type="EMBL" id="GEBQ01005361">
    <property type="protein sequence ID" value="JAT34616.1"/>
    <property type="molecule type" value="Transcribed_RNA"/>
</dbReference>
<sequence>SHSLRVHWEVPRKLKEYENQGAFYGFEKYCLLLVLVFEKTLSSLTETSEVEGSSDDDVTEENMSNVVIRETSEDEGLIEEEFNNPEKLYAKCKDALDEMETNEGDVMYNRIGPALKHVLLATKAHMLYL</sequence>
<proteinExistence type="predicted"/>
<organism evidence="1">
    <name type="scientific">Graphocephala atropunctata</name>
    <dbReference type="NCBI Taxonomy" id="36148"/>
    <lineage>
        <taxon>Eukaryota</taxon>
        <taxon>Metazoa</taxon>
        <taxon>Ecdysozoa</taxon>
        <taxon>Arthropoda</taxon>
        <taxon>Hexapoda</taxon>
        <taxon>Insecta</taxon>
        <taxon>Pterygota</taxon>
        <taxon>Neoptera</taxon>
        <taxon>Paraneoptera</taxon>
        <taxon>Hemiptera</taxon>
        <taxon>Auchenorrhyncha</taxon>
        <taxon>Membracoidea</taxon>
        <taxon>Cicadellidae</taxon>
        <taxon>Cicadellinae</taxon>
        <taxon>Cicadellini</taxon>
        <taxon>Graphocephala</taxon>
    </lineage>
</organism>